<evidence type="ECO:0000256" key="12">
    <source>
        <dbReference type="ARBA" id="ARBA00025609"/>
    </source>
</evidence>
<dbReference type="InterPro" id="IPR000504">
    <property type="entry name" value="RRM_dom"/>
</dbReference>
<dbReference type="GO" id="GO:0071007">
    <property type="term" value="C:U2-type catalytic step 2 spliceosome"/>
    <property type="evidence" value="ECO:0007669"/>
    <property type="project" value="TreeGrafter"/>
</dbReference>
<comment type="function">
    <text evidence="12">Involved in pre-mRNA splicing. Facilitates the cooperative formation of U2/U6 helix II in association with stem II in the spliceosome. Binds to RNA.</text>
</comment>
<dbReference type="Gene3D" id="3.30.70.330">
    <property type="match status" value="1"/>
</dbReference>
<keyword evidence="10" id="KW-0508">mRNA splicing</keyword>
<gene>
    <name evidence="18" type="ORF">AYI70_g11435</name>
</gene>
<evidence type="ECO:0000256" key="5">
    <source>
        <dbReference type="ARBA" id="ARBA00022723"/>
    </source>
</evidence>
<protein>
    <recommendedName>
        <fullName evidence="3">Pre-mRNA-splicing factor SLT11</fullName>
    </recommendedName>
    <alternativeName>
        <fullName evidence="13">Pre-mRNA-splicing factor slt11</fullName>
    </alternativeName>
</protein>
<keyword evidence="6" id="KW-0747">Spliceosome</keyword>
<dbReference type="InterPro" id="IPR035979">
    <property type="entry name" value="RBD_domain_sf"/>
</dbReference>
<dbReference type="PANTHER" id="PTHR14089:SF6">
    <property type="entry name" value="PRE-MRNA-SPLICING FACTOR RBM22"/>
    <property type="match status" value="1"/>
</dbReference>
<dbReference type="GO" id="GO:0071006">
    <property type="term" value="C:U2-type catalytic step 1 spliceosome"/>
    <property type="evidence" value="ECO:0007669"/>
    <property type="project" value="TreeGrafter"/>
</dbReference>
<keyword evidence="11" id="KW-0539">Nucleus</keyword>
<evidence type="ECO:0000256" key="3">
    <source>
        <dbReference type="ARBA" id="ARBA00019060"/>
    </source>
</evidence>
<evidence type="ECO:0000259" key="17">
    <source>
        <dbReference type="PROSITE" id="PS50103"/>
    </source>
</evidence>
<keyword evidence="4" id="KW-0507">mRNA processing</keyword>
<evidence type="ECO:0000256" key="15">
    <source>
        <dbReference type="PROSITE-ProRule" id="PRU00723"/>
    </source>
</evidence>
<dbReference type="GO" id="GO:0008380">
    <property type="term" value="P:RNA splicing"/>
    <property type="evidence" value="ECO:0007669"/>
    <property type="project" value="UniProtKB-KW"/>
</dbReference>
<dbReference type="PROSITE" id="PS50103">
    <property type="entry name" value="ZF_C3H1"/>
    <property type="match status" value="1"/>
</dbReference>
<keyword evidence="7 15" id="KW-0863">Zinc-finger</keyword>
<evidence type="ECO:0000256" key="11">
    <source>
        <dbReference type="ARBA" id="ARBA00023242"/>
    </source>
</evidence>
<dbReference type="PANTHER" id="PTHR14089">
    <property type="entry name" value="PRE-MRNA-SPLICING FACTOR RBM22"/>
    <property type="match status" value="1"/>
</dbReference>
<dbReference type="GO" id="GO:0008270">
    <property type="term" value="F:zinc ion binding"/>
    <property type="evidence" value="ECO:0007669"/>
    <property type="project" value="UniProtKB-KW"/>
</dbReference>
<evidence type="ECO:0000256" key="13">
    <source>
        <dbReference type="ARBA" id="ARBA00069020"/>
    </source>
</evidence>
<dbReference type="Proteomes" id="UP000187283">
    <property type="component" value="Unassembled WGS sequence"/>
</dbReference>
<dbReference type="SMART" id="SM00360">
    <property type="entry name" value="RRM"/>
    <property type="match status" value="1"/>
</dbReference>
<keyword evidence="5 15" id="KW-0479">Metal-binding</keyword>
<dbReference type="GO" id="GO:0017070">
    <property type="term" value="F:U6 snRNA binding"/>
    <property type="evidence" value="ECO:0007669"/>
    <property type="project" value="TreeGrafter"/>
</dbReference>
<dbReference type="GO" id="GO:0000974">
    <property type="term" value="C:Prp19 complex"/>
    <property type="evidence" value="ECO:0007669"/>
    <property type="project" value="TreeGrafter"/>
</dbReference>
<dbReference type="InterPro" id="IPR032297">
    <property type="entry name" value="Torus"/>
</dbReference>
<dbReference type="InterPro" id="IPR036855">
    <property type="entry name" value="Znf_CCCH_sf"/>
</dbReference>
<evidence type="ECO:0000256" key="6">
    <source>
        <dbReference type="ARBA" id="ARBA00022728"/>
    </source>
</evidence>
<feature type="domain" description="RRM" evidence="16">
    <location>
        <begin position="144"/>
        <end position="218"/>
    </location>
</feature>
<dbReference type="STRING" id="133412.A0A1R1X1W9"/>
<evidence type="ECO:0000256" key="10">
    <source>
        <dbReference type="ARBA" id="ARBA00023187"/>
    </source>
</evidence>
<proteinExistence type="inferred from homology"/>
<keyword evidence="9 14" id="KW-0694">RNA-binding</keyword>
<keyword evidence="19" id="KW-1185">Reference proteome</keyword>
<evidence type="ECO:0000313" key="18">
    <source>
        <dbReference type="EMBL" id="OMJ08610.1"/>
    </source>
</evidence>
<dbReference type="GO" id="GO:0006397">
    <property type="term" value="P:mRNA processing"/>
    <property type="evidence" value="ECO:0007669"/>
    <property type="project" value="UniProtKB-KW"/>
</dbReference>
<dbReference type="SUPFAM" id="SSF90229">
    <property type="entry name" value="CCCH zinc finger"/>
    <property type="match status" value="1"/>
</dbReference>
<feature type="domain" description="C3H1-type" evidence="17">
    <location>
        <begin position="77"/>
        <end position="99"/>
    </location>
</feature>
<evidence type="ECO:0000256" key="14">
    <source>
        <dbReference type="PROSITE-ProRule" id="PRU00176"/>
    </source>
</evidence>
<organism evidence="18 19">
    <name type="scientific">Smittium culicis</name>
    <dbReference type="NCBI Taxonomy" id="133412"/>
    <lineage>
        <taxon>Eukaryota</taxon>
        <taxon>Fungi</taxon>
        <taxon>Fungi incertae sedis</taxon>
        <taxon>Zoopagomycota</taxon>
        <taxon>Kickxellomycotina</taxon>
        <taxon>Harpellomycetes</taxon>
        <taxon>Harpellales</taxon>
        <taxon>Legeriomycetaceae</taxon>
        <taxon>Smittium</taxon>
    </lineage>
</organism>
<dbReference type="InterPro" id="IPR012677">
    <property type="entry name" value="Nucleotide-bd_a/b_plait_sf"/>
</dbReference>
<dbReference type="InterPro" id="IPR000571">
    <property type="entry name" value="Znf_CCCH"/>
</dbReference>
<dbReference type="Gene3D" id="4.10.1000.10">
    <property type="entry name" value="Zinc finger, CCCH-type"/>
    <property type="match status" value="1"/>
</dbReference>
<evidence type="ECO:0000256" key="1">
    <source>
        <dbReference type="ARBA" id="ARBA00004123"/>
    </source>
</evidence>
<dbReference type="OrthoDB" id="10259600at2759"/>
<dbReference type="FunFam" id="4.10.1000.10:FF:000006">
    <property type="entry name" value="Putative pre-mrna-splicing factor rbm22"/>
    <property type="match status" value="1"/>
</dbReference>
<sequence>MGRYRLPVQVRDTALELEEKAPRSDVNRQFYAQSLDKKIENGLVDTDFSGLKNSAGREKLTRLARADPYYKRNLPHICSFYVKGECKRGNECPYRHELPEPDGELSKQNIVDRYHGTNDPVAKKILAKAKPNDVFTTPLDKSITTLFITNLDNSIHTEKELRSYFESFGEIKSIVIVQKSKCGFINFKYRASAEAAADKSFGGCVINGKAVRMAWGKPKPKGPSKLAASSGNILNALSSDPSISEKLSSNGVSSGNIANKHGIILPPSLTKNVVTYPSQDPSLQGSN</sequence>
<evidence type="ECO:0000256" key="4">
    <source>
        <dbReference type="ARBA" id="ARBA00022664"/>
    </source>
</evidence>
<name>A0A1R1X1W9_9FUNG</name>
<evidence type="ECO:0000256" key="2">
    <source>
        <dbReference type="ARBA" id="ARBA00007781"/>
    </source>
</evidence>
<dbReference type="Pfam" id="PF16131">
    <property type="entry name" value="Torus"/>
    <property type="match status" value="1"/>
</dbReference>
<evidence type="ECO:0000256" key="9">
    <source>
        <dbReference type="ARBA" id="ARBA00022884"/>
    </source>
</evidence>
<dbReference type="InterPro" id="IPR039171">
    <property type="entry name" value="Cwc2/Slt11"/>
</dbReference>
<dbReference type="SMART" id="SM00356">
    <property type="entry name" value="ZnF_C3H1"/>
    <property type="match status" value="1"/>
</dbReference>
<accession>A0A1R1X1W9</accession>
<keyword evidence="8 15" id="KW-0862">Zinc</keyword>
<evidence type="ECO:0000256" key="7">
    <source>
        <dbReference type="ARBA" id="ARBA00022771"/>
    </source>
</evidence>
<evidence type="ECO:0000313" key="19">
    <source>
        <dbReference type="Proteomes" id="UP000187283"/>
    </source>
</evidence>
<dbReference type="SUPFAM" id="SSF54928">
    <property type="entry name" value="RNA-binding domain, RBD"/>
    <property type="match status" value="1"/>
</dbReference>
<comment type="similarity">
    <text evidence="2">Belongs to the SLT11 family.</text>
</comment>
<dbReference type="PROSITE" id="PS50102">
    <property type="entry name" value="RRM"/>
    <property type="match status" value="1"/>
</dbReference>
<evidence type="ECO:0000256" key="8">
    <source>
        <dbReference type="ARBA" id="ARBA00022833"/>
    </source>
</evidence>
<comment type="subcellular location">
    <subcellularLocation>
        <location evidence="1">Nucleus</location>
    </subcellularLocation>
</comment>
<evidence type="ECO:0000259" key="16">
    <source>
        <dbReference type="PROSITE" id="PS50102"/>
    </source>
</evidence>
<dbReference type="GO" id="GO:0036002">
    <property type="term" value="F:pre-mRNA binding"/>
    <property type="evidence" value="ECO:0007669"/>
    <property type="project" value="TreeGrafter"/>
</dbReference>
<reference evidence="18 19" key="1">
    <citation type="submission" date="2017-01" db="EMBL/GenBank/DDBJ databases">
        <authorList>
            <person name="Mah S.A."/>
            <person name="Swanson W.J."/>
            <person name="Moy G.W."/>
            <person name="Vacquier V.D."/>
        </authorList>
    </citation>
    <scope>NUCLEOTIDE SEQUENCE [LARGE SCALE GENOMIC DNA]</scope>
    <source>
        <strain evidence="18 19">GSMNP</strain>
    </source>
</reference>
<dbReference type="FunFam" id="3.30.70.330:FF:000476">
    <property type="entry name" value="Zinc finger CCCH domain-containing protein 4"/>
    <property type="match status" value="1"/>
</dbReference>
<dbReference type="EMBL" id="LSSN01005747">
    <property type="protein sequence ID" value="OMJ08610.1"/>
    <property type="molecule type" value="Genomic_DNA"/>
</dbReference>
<dbReference type="AlphaFoldDB" id="A0A1R1X1W9"/>
<feature type="zinc finger region" description="C3H1-type" evidence="15">
    <location>
        <begin position="77"/>
        <end position="99"/>
    </location>
</feature>
<dbReference type="Pfam" id="PF00076">
    <property type="entry name" value="RRM_1"/>
    <property type="match status" value="1"/>
</dbReference>
<comment type="caution">
    <text evidence="18">The sequence shown here is derived from an EMBL/GenBank/DDBJ whole genome shotgun (WGS) entry which is preliminary data.</text>
</comment>